<evidence type="ECO:0000313" key="3">
    <source>
        <dbReference type="Proteomes" id="UP000008022"/>
    </source>
</evidence>
<dbReference type="HOGENOM" id="CLU_2444717_0_0_1"/>
<keyword evidence="3" id="KW-1185">Reference proteome</keyword>
<proteinExistence type="predicted"/>
<sequence length="90" mass="9917">MATVSAADPQPKSSGRADPPPVALGAVDPPSHAIERGGGKVVRQSRQWWRLAHRLRWRYPTTACDLGHLALDVCSSCLRKQVGRMQRSFL</sequence>
<dbReference type="Gramene" id="ORUFI04G10210.1">
    <property type="protein sequence ID" value="ORUFI04G10210.1"/>
    <property type="gene ID" value="ORUFI04G10210"/>
</dbReference>
<evidence type="ECO:0000256" key="1">
    <source>
        <dbReference type="SAM" id="MobiDB-lite"/>
    </source>
</evidence>
<dbReference type="EnsemblPlants" id="ORUFI04G10210.1">
    <property type="protein sequence ID" value="ORUFI04G10210.1"/>
    <property type="gene ID" value="ORUFI04G10210"/>
</dbReference>
<evidence type="ECO:0000313" key="2">
    <source>
        <dbReference type="EnsemblPlants" id="ORUFI04G10210.1"/>
    </source>
</evidence>
<feature type="region of interest" description="Disordered" evidence="1">
    <location>
        <begin position="1"/>
        <end position="39"/>
    </location>
</feature>
<protein>
    <submittedName>
        <fullName evidence="2">Uncharacterized protein</fullName>
    </submittedName>
</protein>
<reference evidence="2" key="2">
    <citation type="submission" date="2015-06" db="UniProtKB">
        <authorList>
            <consortium name="EnsemblPlants"/>
        </authorList>
    </citation>
    <scope>IDENTIFICATION</scope>
</reference>
<reference evidence="3" key="1">
    <citation type="submission" date="2013-06" db="EMBL/GenBank/DDBJ databases">
        <authorList>
            <person name="Zhao Q."/>
        </authorList>
    </citation>
    <scope>NUCLEOTIDE SEQUENCE</scope>
    <source>
        <strain evidence="3">cv. W1943</strain>
    </source>
</reference>
<accession>A0A0E0P7V0</accession>
<organism evidence="2 3">
    <name type="scientific">Oryza rufipogon</name>
    <name type="common">Brownbeard rice</name>
    <name type="synonym">Asian wild rice</name>
    <dbReference type="NCBI Taxonomy" id="4529"/>
    <lineage>
        <taxon>Eukaryota</taxon>
        <taxon>Viridiplantae</taxon>
        <taxon>Streptophyta</taxon>
        <taxon>Embryophyta</taxon>
        <taxon>Tracheophyta</taxon>
        <taxon>Spermatophyta</taxon>
        <taxon>Magnoliopsida</taxon>
        <taxon>Liliopsida</taxon>
        <taxon>Poales</taxon>
        <taxon>Poaceae</taxon>
        <taxon>BOP clade</taxon>
        <taxon>Oryzoideae</taxon>
        <taxon>Oryzeae</taxon>
        <taxon>Oryzinae</taxon>
        <taxon>Oryza</taxon>
    </lineage>
</organism>
<name>A0A0E0P7V0_ORYRU</name>
<dbReference type="Proteomes" id="UP000008022">
    <property type="component" value="Unassembled WGS sequence"/>
</dbReference>
<dbReference type="OMA" id="QSRQWWR"/>
<dbReference type="AlphaFoldDB" id="A0A0E0P7V0"/>